<organism evidence="3 4">
    <name type="scientific">Viridibacillus arenosi FSL R5-213</name>
    <dbReference type="NCBI Taxonomy" id="1227360"/>
    <lineage>
        <taxon>Bacteria</taxon>
        <taxon>Bacillati</taxon>
        <taxon>Bacillota</taxon>
        <taxon>Bacilli</taxon>
        <taxon>Bacillales</taxon>
        <taxon>Caryophanaceae</taxon>
        <taxon>Viridibacillus</taxon>
    </lineage>
</organism>
<dbReference type="PROSITE" id="PS51257">
    <property type="entry name" value="PROKAR_LIPOPROTEIN"/>
    <property type="match status" value="1"/>
</dbReference>
<feature type="domain" description="Fe/B12 periplasmic-binding" evidence="2">
    <location>
        <begin position="58"/>
        <end position="334"/>
    </location>
</feature>
<dbReference type="Proteomes" id="UP000019062">
    <property type="component" value="Unassembled WGS sequence"/>
</dbReference>
<name>W4F0U6_9BACL</name>
<protein>
    <submittedName>
        <fullName evidence="3">ABC transporter substrate-binding protein</fullName>
    </submittedName>
</protein>
<dbReference type="Gene3D" id="3.40.50.1980">
    <property type="entry name" value="Nitrogenase molybdenum iron protein domain"/>
    <property type="match status" value="2"/>
</dbReference>
<dbReference type="Gene3D" id="1.20.58.2180">
    <property type="match status" value="1"/>
</dbReference>
<dbReference type="RefSeq" id="WP_038181744.1">
    <property type="nucleotide sequence ID" value="NZ_ASQA01000013.1"/>
</dbReference>
<dbReference type="AlphaFoldDB" id="W4F0U6"/>
<proteinExistence type="inferred from homology"/>
<evidence type="ECO:0000259" key="2">
    <source>
        <dbReference type="PROSITE" id="PS50983"/>
    </source>
</evidence>
<reference evidence="3 4" key="1">
    <citation type="journal article" date="2014" name="BMC Genomics">
        <title>Genomic comparison of sporeforming bacilli isolated from milk.</title>
        <authorList>
            <person name="Moreno Switt A.I."/>
            <person name="Andrus A.D."/>
            <person name="Ranieri M.L."/>
            <person name="Orsi R.H."/>
            <person name="Ivy R."/>
            <person name="den Bakker H.C."/>
            <person name="Martin N.H."/>
            <person name="Wiedmann M."/>
            <person name="Boor K.J."/>
        </authorList>
    </citation>
    <scope>NUCLEOTIDE SEQUENCE [LARGE SCALE GENOMIC DNA]</scope>
    <source>
        <strain evidence="3 4">FSL R5-213</strain>
    </source>
</reference>
<evidence type="ECO:0000256" key="1">
    <source>
        <dbReference type="ARBA" id="ARBA00008814"/>
    </source>
</evidence>
<dbReference type="GO" id="GO:0071281">
    <property type="term" value="P:cellular response to iron ion"/>
    <property type="evidence" value="ECO:0007669"/>
    <property type="project" value="TreeGrafter"/>
</dbReference>
<dbReference type="EMBL" id="ASQA01000013">
    <property type="protein sequence ID" value="ETT86405.1"/>
    <property type="molecule type" value="Genomic_DNA"/>
</dbReference>
<dbReference type="InterPro" id="IPR050902">
    <property type="entry name" value="ABC_Transporter_SBP"/>
</dbReference>
<evidence type="ECO:0000313" key="3">
    <source>
        <dbReference type="EMBL" id="ETT86405.1"/>
    </source>
</evidence>
<dbReference type="eggNOG" id="COG0614">
    <property type="taxonomic scope" value="Bacteria"/>
</dbReference>
<dbReference type="PROSITE" id="PS50983">
    <property type="entry name" value="FE_B12_PBP"/>
    <property type="match status" value="1"/>
</dbReference>
<sequence length="373" mass="42298">MNWKYPLSALAISALLVGCNQTDNANKSSSKETVESKEETIIKDELNREVKIPTNPDRVVVGGILPYFSTWYVATNSTKEIVGMHPNSFNAASHSILKDISPDILKADTSFIKNGEVNIEELMKVNPEVYFEIASDEKSINKLEEAGVPTVALQATSDSDDPLEILNRWLTLTGEITGTTDRPEQIIDEGKKYQQEINDKLANVKKEDKPKVMILQYHSDKEISVAGSNMHGNRWIKATGGKDVAEADVQGIKAVNMEQVYKWDPDIIYITNFTETQPKDLFNNTIKGQDWSQLTAVKNKQVFKVPLGIYRWYPPNGDAPLMLKWMAQHNHPELFDYDMTEEIQKYYSKFYNYDVTEDQVKDILNPSSEAAKY</sequence>
<comment type="similarity">
    <text evidence="1">Belongs to the bacterial solute-binding protein 8 family.</text>
</comment>
<dbReference type="Pfam" id="PF01497">
    <property type="entry name" value="Peripla_BP_2"/>
    <property type="match status" value="1"/>
</dbReference>
<keyword evidence="4" id="KW-1185">Reference proteome</keyword>
<dbReference type="PATRIC" id="fig|1227360.4.peg.1387"/>
<comment type="caution">
    <text evidence="3">The sequence shown here is derived from an EMBL/GenBank/DDBJ whole genome shotgun (WGS) entry which is preliminary data.</text>
</comment>
<gene>
    <name evidence="3" type="ORF">C176_06822</name>
</gene>
<dbReference type="PANTHER" id="PTHR30535:SF34">
    <property type="entry name" value="MOLYBDATE-BINDING PROTEIN MOLA"/>
    <property type="match status" value="1"/>
</dbReference>
<dbReference type="SUPFAM" id="SSF53807">
    <property type="entry name" value="Helical backbone' metal receptor"/>
    <property type="match status" value="1"/>
</dbReference>
<accession>W4F0U6</accession>
<dbReference type="InterPro" id="IPR002491">
    <property type="entry name" value="ABC_transptr_periplasmic_BD"/>
</dbReference>
<evidence type="ECO:0000313" key="4">
    <source>
        <dbReference type="Proteomes" id="UP000019062"/>
    </source>
</evidence>
<dbReference type="PANTHER" id="PTHR30535">
    <property type="entry name" value="VITAMIN B12-BINDING PROTEIN"/>
    <property type="match status" value="1"/>
</dbReference>